<comment type="caution">
    <text evidence="2">The sequence shown here is derived from an EMBL/GenBank/DDBJ whole genome shotgun (WGS) entry which is preliminary data.</text>
</comment>
<organism evidence="2 3">
    <name type="scientific">Cohnella boryungensis</name>
    <dbReference type="NCBI Taxonomy" id="768479"/>
    <lineage>
        <taxon>Bacteria</taxon>
        <taxon>Bacillati</taxon>
        <taxon>Bacillota</taxon>
        <taxon>Bacilli</taxon>
        <taxon>Bacillales</taxon>
        <taxon>Paenibacillaceae</taxon>
        <taxon>Cohnella</taxon>
    </lineage>
</organism>
<reference evidence="3" key="1">
    <citation type="journal article" date="2019" name="Int. J. Syst. Evol. Microbiol.">
        <title>The Global Catalogue of Microorganisms (GCM) 10K type strain sequencing project: providing services to taxonomists for standard genome sequencing and annotation.</title>
        <authorList>
            <consortium name="The Broad Institute Genomics Platform"/>
            <consortium name="The Broad Institute Genome Sequencing Center for Infectious Disease"/>
            <person name="Wu L."/>
            <person name="Ma J."/>
        </authorList>
    </citation>
    <scope>NUCLEOTIDE SEQUENCE [LARGE SCALE GENOMIC DNA]</scope>
    <source>
        <strain evidence="3">CGMCC 4.1641</strain>
    </source>
</reference>
<sequence>MMKALSKIVACAALGAIVVAGSAYAGTKLKLTINGQAYEPTYLELEVKDGKALVPIDRLAEVFKGKAVYDTANNELQLTLPDSAQQAVQIDNLKRGLVPATAKEALDTWVRGIQNRNGTLQFAVFSSGLRAKTKKEFEENYWTTGGSSPHMTEIRKLKTRIVNKTTTRFSFDYGLASSNWQGSGSAIVTVKKTVSDGREGWFIANIQMKDPGDTGLTIGVEPIKPQTP</sequence>
<keyword evidence="3" id="KW-1185">Reference proteome</keyword>
<evidence type="ECO:0000313" key="2">
    <source>
        <dbReference type="EMBL" id="MFC4304611.1"/>
    </source>
</evidence>
<feature type="chain" id="PRO_5046791760" description="Copper amine oxidase N-terminal domain-containing protein" evidence="1">
    <location>
        <begin position="26"/>
        <end position="228"/>
    </location>
</feature>
<feature type="signal peptide" evidence="1">
    <location>
        <begin position="1"/>
        <end position="25"/>
    </location>
</feature>
<name>A0ABV8SBB8_9BACL</name>
<keyword evidence="1" id="KW-0732">Signal</keyword>
<evidence type="ECO:0000256" key="1">
    <source>
        <dbReference type="SAM" id="SignalP"/>
    </source>
</evidence>
<evidence type="ECO:0000313" key="3">
    <source>
        <dbReference type="Proteomes" id="UP001595755"/>
    </source>
</evidence>
<accession>A0ABV8SBB8</accession>
<dbReference type="RefSeq" id="WP_204601503.1">
    <property type="nucleotide sequence ID" value="NZ_JBHSED010000030.1"/>
</dbReference>
<evidence type="ECO:0008006" key="4">
    <source>
        <dbReference type="Google" id="ProtNLM"/>
    </source>
</evidence>
<gene>
    <name evidence="2" type="ORF">ACFO1S_14370</name>
</gene>
<dbReference type="Proteomes" id="UP001595755">
    <property type="component" value="Unassembled WGS sequence"/>
</dbReference>
<dbReference type="EMBL" id="JBHSED010000030">
    <property type="protein sequence ID" value="MFC4304611.1"/>
    <property type="molecule type" value="Genomic_DNA"/>
</dbReference>
<proteinExistence type="predicted"/>
<protein>
    <recommendedName>
        <fullName evidence="4">Copper amine oxidase N-terminal domain-containing protein</fullName>
    </recommendedName>
</protein>